<keyword evidence="4" id="KW-1185">Reference proteome</keyword>
<name>A0A7M7KR79_VARDE</name>
<dbReference type="OMA" id="VIGCDSV"/>
<dbReference type="FunCoup" id="A0A7M7KR79">
    <property type="interactions" value="153"/>
</dbReference>
<reference evidence="3" key="1">
    <citation type="submission" date="2021-01" db="UniProtKB">
        <authorList>
            <consortium name="EnsemblMetazoa"/>
        </authorList>
    </citation>
    <scope>IDENTIFICATION</scope>
</reference>
<dbReference type="SUPFAM" id="SSF52972">
    <property type="entry name" value="ITPase-like"/>
    <property type="match status" value="1"/>
</dbReference>
<dbReference type="KEGG" id="vde:111251900"/>
<dbReference type="EnsemblMetazoa" id="XM_022809003">
    <property type="protein sequence ID" value="XP_022664738"/>
    <property type="gene ID" value="LOC111251900"/>
</dbReference>
<keyword evidence="2" id="KW-0378">Hydrolase</keyword>
<evidence type="ECO:0008006" key="5">
    <source>
        <dbReference type="Google" id="ProtNLM"/>
    </source>
</evidence>
<dbReference type="InterPro" id="IPR003697">
    <property type="entry name" value="Maf-like"/>
</dbReference>
<dbReference type="Proteomes" id="UP000594260">
    <property type="component" value="Unplaced"/>
</dbReference>
<dbReference type="PANTHER" id="PTHR43213">
    <property type="entry name" value="BIFUNCTIONAL DTTP/UTP PYROPHOSPHATASE/METHYLTRANSFERASE PROTEIN-RELATED"/>
    <property type="match status" value="1"/>
</dbReference>
<dbReference type="InParanoid" id="A0A7M7KR79"/>
<evidence type="ECO:0000313" key="4">
    <source>
        <dbReference type="Proteomes" id="UP000594260"/>
    </source>
</evidence>
<dbReference type="OrthoDB" id="10267058at2759"/>
<accession>A0A7M7KR79</accession>
<dbReference type="HAMAP" id="MF_00528">
    <property type="entry name" value="Maf"/>
    <property type="match status" value="1"/>
</dbReference>
<dbReference type="NCBIfam" id="TIGR00172">
    <property type="entry name" value="maf"/>
    <property type="match status" value="1"/>
</dbReference>
<dbReference type="RefSeq" id="XP_022664738.1">
    <property type="nucleotide sequence ID" value="XM_022809003.1"/>
</dbReference>
<proteinExistence type="inferred from homology"/>
<evidence type="ECO:0000256" key="2">
    <source>
        <dbReference type="ARBA" id="ARBA00022801"/>
    </source>
</evidence>
<dbReference type="CDD" id="cd00555">
    <property type="entry name" value="Maf"/>
    <property type="match status" value="1"/>
</dbReference>
<sequence length="251" mass="27384">MVLTTISKGVLRILHLNTASFCRYSPLSLSIVVEQDDKMIGPYLDRLNQLAIVLASGSPRRKELLEQIGLKFAVVPSTFEENLNKKAFSAPAEYARKNSELKAKQVSETSHANLIIGCDTIVTVGGLILEKPRSTEEAKSMISALSGSHSEVHSGVSLMVRGEDGELKLAASFTETTYVEFSSLSDDVIEAYIATEEPFDKAGGYGIQGSASAFVRGIRGDYFNVVGFPINHFCRELDQLIKNGSLKFLND</sequence>
<organism evidence="3 4">
    <name type="scientific">Varroa destructor</name>
    <name type="common">Honeybee mite</name>
    <dbReference type="NCBI Taxonomy" id="109461"/>
    <lineage>
        <taxon>Eukaryota</taxon>
        <taxon>Metazoa</taxon>
        <taxon>Ecdysozoa</taxon>
        <taxon>Arthropoda</taxon>
        <taxon>Chelicerata</taxon>
        <taxon>Arachnida</taxon>
        <taxon>Acari</taxon>
        <taxon>Parasitiformes</taxon>
        <taxon>Mesostigmata</taxon>
        <taxon>Gamasina</taxon>
        <taxon>Dermanyssoidea</taxon>
        <taxon>Varroidae</taxon>
        <taxon>Varroa</taxon>
    </lineage>
</organism>
<dbReference type="AlphaFoldDB" id="A0A7M7KR79"/>
<dbReference type="PANTHER" id="PTHR43213:SF5">
    <property type="entry name" value="BIFUNCTIONAL DTTP_UTP PYROPHOSPHATASE_METHYLTRANSFERASE PROTEIN-RELATED"/>
    <property type="match status" value="1"/>
</dbReference>
<dbReference type="GO" id="GO:0047429">
    <property type="term" value="F:nucleoside triphosphate diphosphatase activity"/>
    <property type="evidence" value="ECO:0007669"/>
    <property type="project" value="InterPro"/>
</dbReference>
<dbReference type="Gene3D" id="3.90.950.10">
    <property type="match status" value="1"/>
</dbReference>
<dbReference type="GeneID" id="111251900"/>
<comment type="cofactor">
    <cofactor evidence="1">
        <name>a divalent metal cation</name>
        <dbReference type="ChEBI" id="CHEBI:60240"/>
    </cofactor>
</comment>
<evidence type="ECO:0000256" key="1">
    <source>
        <dbReference type="ARBA" id="ARBA00001968"/>
    </source>
</evidence>
<evidence type="ECO:0000313" key="3">
    <source>
        <dbReference type="EnsemblMetazoa" id="XP_022664738"/>
    </source>
</evidence>
<dbReference type="InterPro" id="IPR029001">
    <property type="entry name" value="ITPase-like_fam"/>
</dbReference>
<dbReference type="Pfam" id="PF02545">
    <property type="entry name" value="Maf"/>
    <property type="match status" value="1"/>
</dbReference>
<protein>
    <recommendedName>
        <fullName evidence="5">Maf-like protein</fullName>
    </recommendedName>
</protein>